<feature type="compositionally biased region" description="Low complexity" evidence="6">
    <location>
        <begin position="121"/>
        <end position="139"/>
    </location>
</feature>
<evidence type="ECO:0000256" key="5">
    <source>
        <dbReference type="ARBA" id="ARBA00023212"/>
    </source>
</evidence>
<feature type="region of interest" description="Disordered" evidence="6">
    <location>
        <begin position="930"/>
        <end position="949"/>
    </location>
</feature>
<dbReference type="GO" id="GO:0043015">
    <property type="term" value="F:gamma-tubulin binding"/>
    <property type="evidence" value="ECO:0007669"/>
    <property type="project" value="InterPro"/>
</dbReference>
<dbReference type="PANTHER" id="PTHR19302">
    <property type="entry name" value="GAMMA TUBULIN COMPLEX PROTEIN"/>
    <property type="match status" value="1"/>
</dbReference>
<dbReference type="OMA" id="SYKSPIE"/>
<feature type="domain" description="Gamma tubulin complex component C-terminal" evidence="7">
    <location>
        <begin position="1181"/>
        <end position="1443"/>
    </location>
</feature>
<evidence type="ECO:0000256" key="1">
    <source>
        <dbReference type="ARBA" id="ARBA00004267"/>
    </source>
</evidence>
<evidence type="ECO:0000313" key="11">
    <source>
        <dbReference type="Proteomes" id="UP000078597"/>
    </source>
</evidence>
<dbReference type="GO" id="GO:0000930">
    <property type="term" value="C:gamma-tubulin complex"/>
    <property type="evidence" value="ECO:0007669"/>
    <property type="project" value="TreeGrafter"/>
</dbReference>
<dbReference type="EMBL" id="LT594633">
    <property type="protein sequence ID" value="SCO94136.1"/>
    <property type="molecule type" value="Genomic_DNA"/>
</dbReference>
<dbReference type="RefSeq" id="XP_028863412.1">
    <property type="nucleotide sequence ID" value="XM_029006976.1"/>
</dbReference>
<dbReference type="Proteomes" id="UP000078597">
    <property type="component" value="Unassembled WGS sequence"/>
</dbReference>
<evidence type="ECO:0000259" key="7">
    <source>
        <dbReference type="Pfam" id="PF04130"/>
    </source>
</evidence>
<gene>
    <name evidence="10" type="primary">PmUG01_12073400</name>
    <name evidence="9" type="ORF">PMALA_024280</name>
    <name evidence="10" type="ORF">PMUG01_12073400</name>
</gene>
<dbReference type="GO" id="GO:0000922">
    <property type="term" value="C:spindle pole"/>
    <property type="evidence" value="ECO:0007669"/>
    <property type="project" value="InterPro"/>
</dbReference>
<accession>A0A1A8WB04</accession>
<dbReference type="KEGG" id="pmal:PMUG01_12073400"/>
<evidence type="ECO:0000313" key="10">
    <source>
        <dbReference type="EMBL" id="SCO94136.1"/>
    </source>
</evidence>
<dbReference type="GO" id="GO:0007020">
    <property type="term" value="P:microtubule nucleation"/>
    <property type="evidence" value="ECO:0007669"/>
    <property type="project" value="InterPro"/>
</dbReference>
<dbReference type="InterPro" id="IPR040457">
    <property type="entry name" value="GCP_C"/>
</dbReference>
<dbReference type="GeneID" id="39870722"/>
<evidence type="ECO:0000259" key="8">
    <source>
        <dbReference type="Pfam" id="PF17681"/>
    </source>
</evidence>
<comment type="subcellular location">
    <subcellularLocation>
        <location evidence="1">Cytoplasm</location>
        <location evidence="1">Cytoskeleton</location>
        <location evidence="1">Microtubule organizing center</location>
    </subcellularLocation>
</comment>
<dbReference type="Gene3D" id="1.20.120.1900">
    <property type="entry name" value="Gamma-tubulin complex, C-terminal domain"/>
    <property type="match status" value="1"/>
</dbReference>
<feature type="region of interest" description="Disordered" evidence="6">
    <location>
        <begin position="1847"/>
        <end position="1867"/>
    </location>
</feature>
<dbReference type="GO" id="GO:0051225">
    <property type="term" value="P:spindle assembly"/>
    <property type="evidence" value="ECO:0007669"/>
    <property type="project" value="TreeGrafter"/>
</dbReference>
<dbReference type="OrthoDB" id="78652at2759"/>
<dbReference type="GO" id="GO:0031122">
    <property type="term" value="P:cytoplasmic microtubule organization"/>
    <property type="evidence" value="ECO:0007669"/>
    <property type="project" value="TreeGrafter"/>
</dbReference>
<feature type="region of interest" description="Disordered" evidence="6">
    <location>
        <begin position="1454"/>
        <end position="1510"/>
    </location>
</feature>
<feature type="region of interest" description="Disordered" evidence="6">
    <location>
        <begin position="1108"/>
        <end position="1130"/>
    </location>
</feature>
<reference evidence="10 12" key="3">
    <citation type="submission" date="2016-06" db="EMBL/GenBank/DDBJ databases">
        <authorList>
            <consortium name="Pathogen Informatics"/>
        </authorList>
    </citation>
    <scope>NUCLEOTIDE SEQUENCE [LARGE SCALE GENOMIC DNA]</scope>
</reference>
<evidence type="ECO:0000313" key="9">
    <source>
        <dbReference type="EMBL" id="SBS88919.1"/>
    </source>
</evidence>
<dbReference type="PANTHER" id="PTHR19302:SF27">
    <property type="entry name" value="GAMMA-TUBULIN COMPLEX COMPONENT 4"/>
    <property type="match status" value="1"/>
</dbReference>
<protein>
    <submittedName>
        <fullName evidence="9">Gamma-tubulin complex component</fullName>
    </submittedName>
</protein>
<organism evidence="9 11">
    <name type="scientific">Plasmodium malariae</name>
    <dbReference type="NCBI Taxonomy" id="5858"/>
    <lineage>
        <taxon>Eukaryota</taxon>
        <taxon>Sar</taxon>
        <taxon>Alveolata</taxon>
        <taxon>Apicomplexa</taxon>
        <taxon>Aconoidasida</taxon>
        <taxon>Haemosporida</taxon>
        <taxon>Plasmodiidae</taxon>
        <taxon>Plasmodium</taxon>
        <taxon>Plasmodium (Plasmodium)</taxon>
    </lineage>
</organism>
<feature type="region of interest" description="Disordered" evidence="6">
    <location>
        <begin position="99"/>
        <end position="155"/>
    </location>
</feature>
<keyword evidence="12" id="KW-1185">Reference proteome</keyword>
<feature type="compositionally biased region" description="Basic residues" evidence="6">
    <location>
        <begin position="99"/>
        <end position="108"/>
    </location>
</feature>
<dbReference type="InterPro" id="IPR041470">
    <property type="entry name" value="GCP_N"/>
</dbReference>
<dbReference type="InterPro" id="IPR042241">
    <property type="entry name" value="GCP_C_sf"/>
</dbReference>
<evidence type="ECO:0000313" key="12">
    <source>
        <dbReference type="Proteomes" id="UP000219813"/>
    </source>
</evidence>
<dbReference type="GO" id="GO:0051321">
    <property type="term" value="P:meiotic cell cycle"/>
    <property type="evidence" value="ECO:0007669"/>
    <property type="project" value="TreeGrafter"/>
</dbReference>
<dbReference type="EMBL" id="FLQW01001298">
    <property type="protein sequence ID" value="SBS88919.1"/>
    <property type="molecule type" value="Genomic_DNA"/>
</dbReference>
<evidence type="ECO:0000256" key="6">
    <source>
        <dbReference type="SAM" id="MobiDB-lite"/>
    </source>
</evidence>
<dbReference type="Proteomes" id="UP000219813">
    <property type="component" value="Chromosome 12"/>
</dbReference>
<reference evidence="11" key="1">
    <citation type="submission" date="2016-05" db="EMBL/GenBank/DDBJ databases">
        <authorList>
            <person name="Naeem Raeece"/>
        </authorList>
    </citation>
    <scope>NUCLEOTIDE SEQUENCE [LARGE SCALE GENOMIC DNA]</scope>
</reference>
<dbReference type="Pfam" id="PF17681">
    <property type="entry name" value="GCP_N_terminal"/>
    <property type="match status" value="1"/>
</dbReference>
<feature type="compositionally biased region" description="Basic and acidic residues" evidence="6">
    <location>
        <begin position="1464"/>
        <end position="1510"/>
    </location>
</feature>
<dbReference type="Pfam" id="PF04130">
    <property type="entry name" value="GCP_C_terminal"/>
    <property type="match status" value="1"/>
</dbReference>
<keyword evidence="5" id="KW-0206">Cytoskeleton</keyword>
<keyword evidence="4" id="KW-0493">Microtubule</keyword>
<sequence length="1964" mass="230524">MIHEIIVSLIGQTGDIIILVDKKREKTTNGSNINIDEYGFEVNNNIHIFLNSEIKIINEIVELGYYFYIINIFCLLVKKNTIYKDLTHIHKFNKLNAEKKRKKKRKKKRDDCMNENLQGDDNSSSYASSSSFSSSSDESSSYDEESEDSNNLSNSYKKRKFEKKNEINNYFGVILKNIKSLNNASPYGYYANGLCNEINKFMRRYLKTISEIEEYINNNSNTPLTQILTMLEKKREEIIIIINIIKNYLEFQRKEEQNIVEGESRNKTKEILDFLYEKCLSGNSRIKNIYHKYFKNLGKILLHQIFSWILYGQLLDPYCEFFIQKRQFIYSDDKKVFLSPEELYENLTLTNVQSLNFEWNYLFFQSLSNLPDCCIDKITGRKILFIGKSIRILIRSNKWNTSDIIKLFSITQILSKAFDQTSRRGYKKRGDYYYIDTTAVSYENDISSQSRMNNVRSVNNINNTIKENDVKIANGINTITNDYVPPFSISSSSDSDSSYEHSSDTQNDSINLYCKEIIDITIEKIRSIIAYKLWKYIVKDINLIKIFDLFKDIYLLNNGDFYDYFLDKSWSLMHTPPNSKNEILLKILAWKSSCVSVEDYCKSKYENKKDKLLLEKYEDALFTECTNDENEYNFFNSSNRFHFDADNSENIISKYFYPRISYKKFSYDSFEREKHDNLILGGMSYIYDKKIVLNDFFRGIQTLYKKKYYDYDNIFSVCINNYRQQILRGFKHGFDFSVNFNNFFDNQFVHNENKEVNVEGVGVKSDNTNQIQNGDNFLVGCCFALVIHSMKNPLLYKTDVLSRSLGYWGSLGDCLSVEIKVKFYEKKTSEQDKMSQLSINASIEYGNNLNSVILGDVEIEVSLYIGGKGISSFVHNSNSYTVDYTKESILNNKLLADNINQEKIWIYENMKKDENYFKKRNINNVNIIDQDNLTNGTPQGNSNNNNDKETTLPVLKIQSNKQIFHDINKNTLTKFRVRINCLKHSFSVYIQKLDEYNINLNTPKNKIKPIIHIRALDMTQAFTLDIGNGYIGFYTCPILFKHKLLKKKSKLNEWFKRFYSDTLSADSTIYQDFFNMGNEKNKEAIQNELKNINKIILYSKRNNNTKDEFATLNTQKKKKKSTNGSDDCGGTSRDLSKNVLLFSSHDCSVEIYKWFHQSYKSPIEIPEVDVDNETLIFYDKQINKNIKIHSGLNLWNNVEIHFKLTWPIALIINTNTIYTYNSIFQFLFLLGRIYYNLKILCYHNRHLYKYLNYKKGALLFSYLFSIRYKMQFFFFHLIKYLQEDIINYEYRQMITQIHKSKDFEYTKSIHDLYISQVATKCFLRVQDITIPLMELIDISFKFCYFFQCLIENELFTDILNYEINEEEDRKKGDINKNVGNDSTDENINENDNDLNQVIEKLLQYNDIFNEKLACVLNEMVNVSANSNHAYLVHLLTIIDFNNYITKIKDSIIGKSKGVGENSEDERSSKNIIAKGEEYKNENEHVNEYENKNEDVNEYENKNEDGNEYENKNEYENEYENKNVWPRDKRAEKGAITGRNNIHFSKRDDNKMEYTDIENMNISDNYYVDKRDIYSGNLQNGNNISITGMSHNISEINELGNRNNNFLKKRIVNKFSNLIYNNNSDEKEYQHGDGINEHDQNNISVQSNKNILNGNVNVAYEDSSFRRYSNIDNYDNNYQSNINYNSVYNDIIYNDASYNRSHQTNSIYNDSNNNNNSYNSYNGYSSYNSHNKYNNYNILIDKYSNILNSYMNNSNNSNNNSNSVYNSIKNYSNNSHMDSYNSVLDASKLKHINHISNIPNENNNVNNFSMYNIEIGLNNNILNQENNITGKINNMKLKMDLNDNKSTFDQNPLGINNKDTENNKGNNNNATTNLNSLIDLNLKKNFNVQNLIDNYNYNYDISSTNNSFHPYNMDKYKSSNNNKSQLYNIPNMSNYGNIPLNIYQNENNISEMEGDIDREKHKHNK</sequence>
<comment type="similarity">
    <text evidence="2">Belongs to the TUBGCP family.</text>
</comment>
<keyword evidence="3" id="KW-0963">Cytoplasm</keyword>
<dbReference type="InterPro" id="IPR007259">
    <property type="entry name" value="GCP"/>
</dbReference>
<reference evidence="9" key="2">
    <citation type="submission" date="2016-05" db="EMBL/GenBank/DDBJ databases">
        <authorList>
            <person name="Lavstsen T."/>
            <person name="Jespersen J.S."/>
        </authorList>
    </citation>
    <scope>NUCLEOTIDE SEQUENCE [LARGE SCALE GENOMIC DNA]</scope>
</reference>
<evidence type="ECO:0000256" key="3">
    <source>
        <dbReference type="ARBA" id="ARBA00022490"/>
    </source>
</evidence>
<dbReference type="GO" id="GO:0051011">
    <property type="term" value="F:microtubule minus-end binding"/>
    <property type="evidence" value="ECO:0007669"/>
    <property type="project" value="TreeGrafter"/>
</dbReference>
<dbReference type="VEuPathDB" id="PlasmoDB:PmUG01_12073400"/>
<feature type="domain" description="Gamma tubulin complex component protein N-terminal" evidence="8">
    <location>
        <begin position="181"/>
        <end position="412"/>
    </location>
</feature>
<name>A0A1A8WB04_PLAMA</name>
<evidence type="ECO:0000256" key="2">
    <source>
        <dbReference type="ARBA" id="ARBA00010337"/>
    </source>
</evidence>
<proteinExistence type="inferred from homology"/>
<feature type="compositionally biased region" description="Polar residues" evidence="6">
    <location>
        <begin position="930"/>
        <end position="940"/>
    </location>
</feature>
<evidence type="ECO:0000256" key="4">
    <source>
        <dbReference type="ARBA" id="ARBA00022701"/>
    </source>
</evidence>
<dbReference type="GO" id="GO:0005874">
    <property type="term" value="C:microtubule"/>
    <property type="evidence" value="ECO:0007669"/>
    <property type="project" value="UniProtKB-KW"/>
</dbReference>
<dbReference type="GO" id="GO:0000278">
    <property type="term" value="P:mitotic cell cycle"/>
    <property type="evidence" value="ECO:0007669"/>
    <property type="project" value="TreeGrafter"/>
</dbReference>